<evidence type="ECO:0000313" key="3">
    <source>
        <dbReference type="Proteomes" id="UP000287144"/>
    </source>
</evidence>
<sequence length="496" mass="55601">MSSKEKRTVHMRNLLFANPRSGLIASPSITAKVGIDFATEGEYRYFGSAVVKSRPVTNWRFAEARDGNSTKGDTGDTYRSMLPFQDADSRRLLEFYSGPAAVTNFRTFCLKFEPFTNASKPSPVKAQLIDTWHPSSPPSWPLTIYYSIEDTFTPENQSTRWPYFFHRALLFNSTTLLNETNTSGDDLPKALRNLTTKKQGFWTKAINADGVEVFSVTEVYFNNAGPRLYNATMSGRGIKSEPTGDWRRGPGHDNQIDILHQMGVGAATFEDRGILDLVMGSHLPDGNRPYHVPLGPAVLSASGEVSSWPVTQFSWAFRDSWMTATAMGSIEFPHPAHSSVFQSIIQQTGDPALAVQALMTRLYQMQYYDFLPDFDFKQTTETIYSTERIAPSRWTGLLIVFCLVAAQLLLVFITMVLFISRTRGSALGNIWQAVSQMASPETRQILESTDSRRDDEMKACVKAVGKDAGVYGMSRSIETGRIEIQLRERRKEVMDS</sequence>
<keyword evidence="1" id="KW-1133">Transmembrane helix</keyword>
<evidence type="ECO:0000313" key="2">
    <source>
        <dbReference type="EMBL" id="RSL91025.1"/>
    </source>
</evidence>
<dbReference type="Proteomes" id="UP000287144">
    <property type="component" value="Unassembled WGS sequence"/>
</dbReference>
<protein>
    <submittedName>
        <fullName evidence="2">Uncharacterized protein</fullName>
    </submittedName>
</protein>
<proteinExistence type="predicted"/>
<keyword evidence="1" id="KW-0472">Membrane</keyword>
<reference evidence="2 3" key="1">
    <citation type="submission" date="2017-06" db="EMBL/GenBank/DDBJ databases">
        <title>Comparative genomic analysis of Ambrosia Fusariam Clade fungi.</title>
        <authorList>
            <person name="Stajich J.E."/>
            <person name="Carrillo J."/>
            <person name="Kijimoto T."/>
            <person name="Eskalen A."/>
            <person name="O'Donnell K."/>
            <person name="Kasson M."/>
        </authorList>
    </citation>
    <scope>NUCLEOTIDE SEQUENCE [LARGE SCALE GENOMIC DNA]</scope>
    <source>
        <strain evidence="2 3">NRRL62579</strain>
    </source>
</reference>
<name>A0A428SMN5_9HYPO</name>
<keyword evidence="1" id="KW-0812">Transmembrane</keyword>
<organism evidence="2 3">
    <name type="scientific">Fusarium oligoseptatum</name>
    <dbReference type="NCBI Taxonomy" id="2604345"/>
    <lineage>
        <taxon>Eukaryota</taxon>
        <taxon>Fungi</taxon>
        <taxon>Dikarya</taxon>
        <taxon>Ascomycota</taxon>
        <taxon>Pezizomycotina</taxon>
        <taxon>Sordariomycetes</taxon>
        <taxon>Hypocreomycetidae</taxon>
        <taxon>Hypocreales</taxon>
        <taxon>Nectriaceae</taxon>
        <taxon>Fusarium</taxon>
        <taxon>Fusarium solani species complex</taxon>
    </lineage>
</organism>
<comment type="caution">
    <text evidence="2">The sequence shown here is derived from an EMBL/GenBank/DDBJ whole genome shotgun (WGS) entry which is preliminary data.</text>
</comment>
<evidence type="ECO:0000256" key="1">
    <source>
        <dbReference type="SAM" id="Phobius"/>
    </source>
</evidence>
<accession>A0A428SMN5</accession>
<dbReference type="AlphaFoldDB" id="A0A428SMN5"/>
<dbReference type="EMBL" id="NKCK01000223">
    <property type="protein sequence ID" value="RSL91025.1"/>
    <property type="molecule type" value="Genomic_DNA"/>
</dbReference>
<feature type="transmembrane region" description="Helical" evidence="1">
    <location>
        <begin position="394"/>
        <end position="419"/>
    </location>
</feature>
<gene>
    <name evidence="2" type="ORF">CEP52_014400</name>
</gene>
<keyword evidence="3" id="KW-1185">Reference proteome</keyword>